<gene>
    <name evidence="2" type="ORF">H1R16_12010</name>
    <name evidence="1" type="ORF">H2507_03450</name>
</gene>
<name>A0A7D7LMG5_9FLAO</name>
<evidence type="ECO:0000313" key="2">
    <source>
        <dbReference type="EMBL" id="QMS98404.1"/>
    </source>
</evidence>
<protein>
    <submittedName>
        <fullName evidence="2">Uncharacterized protein</fullName>
    </submittedName>
</protein>
<evidence type="ECO:0000313" key="3">
    <source>
        <dbReference type="Proteomes" id="UP000515349"/>
    </source>
</evidence>
<evidence type="ECO:0000313" key="1">
    <source>
        <dbReference type="EMBL" id="MBA5246217.1"/>
    </source>
</evidence>
<reference evidence="4" key="2">
    <citation type="submission" date="2020-07" db="EMBL/GenBank/DDBJ databases">
        <title>Flavobacterium sp. xlx-214.</title>
        <authorList>
            <person name="Yang C."/>
        </authorList>
    </citation>
    <scope>NUCLEOTIDE SEQUENCE [LARGE SCALE GENOMIC DNA]</scope>
    <source>
        <strain evidence="4">CX-624</strain>
    </source>
</reference>
<dbReference type="EMBL" id="CP059472">
    <property type="protein sequence ID" value="QMS98404.1"/>
    <property type="molecule type" value="Genomic_DNA"/>
</dbReference>
<evidence type="ECO:0000313" key="4">
    <source>
        <dbReference type="Proteomes" id="UP000539710"/>
    </source>
</evidence>
<reference evidence="1" key="3">
    <citation type="submission" date="2020-07" db="EMBL/GenBank/DDBJ databases">
        <authorList>
            <person name="Yang C."/>
        </authorList>
    </citation>
    <scope>NUCLEOTIDE SEQUENCE</scope>
    <source>
        <strain evidence="1">Cx-624</strain>
    </source>
</reference>
<dbReference type="Proteomes" id="UP000539710">
    <property type="component" value="Unassembled WGS sequence"/>
</dbReference>
<reference evidence="2 3" key="1">
    <citation type="submission" date="2020-07" db="EMBL/GenBank/DDBJ databases">
        <title>Chryseobacterium sp.cx-624.</title>
        <authorList>
            <person name="Yang C."/>
        </authorList>
    </citation>
    <scope>NUCLEOTIDE SEQUENCE [LARGE SCALE GENOMIC DNA]</scope>
    <source>
        <strain evidence="3">cx-624</strain>
        <strain evidence="2">Cx-624</strain>
    </source>
</reference>
<keyword evidence="4" id="KW-1185">Reference proteome</keyword>
<proteinExistence type="predicted"/>
<dbReference type="KEGG" id="cbau:H1R16_12010"/>
<dbReference type="Proteomes" id="UP000515349">
    <property type="component" value="Chromosome"/>
</dbReference>
<dbReference type="EMBL" id="JACEUX010000001">
    <property type="protein sequence ID" value="MBA5246217.1"/>
    <property type="molecule type" value="Genomic_DNA"/>
</dbReference>
<organism evidence="2 3">
    <name type="scientific">Marnyiella aurantia</name>
    <dbReference type="NCBI Taxonomy" id="2758037"/>
    <lineage>
        <taxon>Bacteria</taxon>
        <taxon>Pseudomonadati</taxon>
        <taxon>Bacteroidota</taxon>
        <taxon>Flavobacteriia</taxon>
        <taxon>Flavobacteriales</taxon>
        <taxon>Weeksellaceae</taxon>
        <taxon>Marnyiella</taxon>
    </lineage>
</organism>
<accession>A0A7D7LMG5</accession>
<sequence>MKRLYTIALFCAFAALSGQEVDRFRKLMQQGEHSAAASKALFEDSRKSYDTGSKPISLAFFALGNFLMAKHSSNPITQYSYFNKGRKALNEAVKKDPKNLEIRFMRFMSQDQAPAALGYRTDLASDKKFILSEVKRTSDPYLISKIKSYFKM</sequence>
<dbReference type="RefSeq" id="WP_181886309.1">
    <property type="nucleotide sequence ID" value="NZ_CP059472.1"/>
</dbReference>
<dbReference type="AlphaFoldDB" id="A0A7D7LMG5"/>